<keyword evidence="5" id="KW-0539">Nucleus</keyword>
<keyword evidence="2" id="KW-0805">Transcription regulation</keyword>
<proteinExistence type="predicted"/>
<evidence type="ECO:0000256" key="6">
    <source>
        <dbReference type="SAM" id="MobiDB-lite"/>
    </source>
</evidence>
<dbReference type="PROSITE" id="PS50811">
    <property type="entry name" value="WRKY"/>
    <property type="match status" value="1"/>
</dbReference>
<dbReference type="GO" id="GO:0050832">
    <property type="term" value="P:defense response to fungus"/>
    <property type="evidence" value="ECO:0007669"/>
    <property type="project" value="UniProtKB-ARBA"/>
</dbReference>
<dbReference type="Pfam" id="PF03106">
    <property type="entry name" value="WRKY"/>
    <property type="match status" value="1"/>
</dbReference>
<dbReference type="EMBL" id="AP019299">
    <property type="protein sequence ID" value="BBG99198.1"/>
    <property type="molecule type" value="Genomic_DNA"/>
</dbReference>
<reference evidence="9" key="1">
    <citation type="journal article" date="2019" name="Science">
        <title>Mutation of a bHLH transcription factor allowed almond domestication.</title>
        <authorList>
            <person name="Sanchez-Perez R."/>
            <person name="Pavan S."/>
            <person name="Mazzeo R."/>
            <person name="Moldovan C."/>
            <person name="Aiese Cigliano R."/>
            <person name="Del Cueto J."/>
            <person name="Ricciardi F."/>
            <person name="Lotti C."/>
            <person name="Ricciardi L."/>
            <person name="Dicenta F."/>
            <person name="Lopez-Marques R.L."/>
            <person name="Lindberg Moller B."/>
        </authorList>
    </citation>
    <scope>NUCLEOTIDE SEQUENCE</scope>
</reference>
<feature type="compositionally biased region" description="Low complexity" evidence="6">
    <location>
        <begin position="155"/>
        <end position="184"/>
    </location>
</feature>
<keyword evidence="7" id="KW-1133">Transmembrane helix</keyword>
<dbReference type="InterPro" id="IPR044810">
    <property type="entry name" value="WRKY_plant"/>
</dbReference>
<dbReference type="FunFam" id="2.20.25.80:FF:000008">
    <property type="entry name" value="WRKY transcription factor 40"/>
    <property type="match status" value="1"/>
</dbReference>
<dbReference type="AlphaFoldDB" id="A0A4Y1R503"/>
<keyword evidence="4" id="KW-0804">Transcription</keyword>
<evidence type="ECO:0000256" key="7">
    <source>
        <dbReference type="SAM" id="Phobius"/>
    </source>
</evidence>
<keyword evidence="3 9" id="KW-0238">DNA-binding</keyword>
<keyword evidence="7" id="KW-0812">Transmembrane</keyword>
<dbReference type="GO" id="GO:0043565">
    <property type="term" value="F:sequence-specific DNA binding"/>
    <property type="evidence" value="ECO:0007669"/>
    <property type="project" value="InterPro"/>
</dbReference>
<protein>
    <submittedName>
        <fullName evidence="9">WRKY DNA-binding protein 40</fullName>
    </submittedName>
</protein>
<evidence type="ECO:0000256" key="2">
    <source>
        <dbReference type="ARBA" id="ARBA00023015"/>
    </source>
</evidence>
<dbReference type="PANTHER" id="PTHR31429">
    <property type="entry name" value="WRKY TRANSCRIPTION FACTOR 36-RELATED"/>
    <property type="match status" value="1"/>
</dbReference>
<dbReference type="GO" id="GO:0003700">
    <property type="term" value="F:DNA-binding transcription factor activity"/>
    <property type="evidence" value="ECO:0007669"/>
    <property type="project" value="InterPro"/>
</dbReference>
<keyword evidence="7" id="KW-0472">Membrane</keyword>
<evidence type="ECO:0000256" key="3">
    <source>
        <dbReference type="ARBA" id="ARBA00023125"/>
    </source>
</evidence>
<dbReference type="GO" id="GO:0031347">
    <property type="term" value="P:regulation of defense response"/>
    <property type="evidence" value="ECO:0007669"/>
    <property type="project" value="UniProtKB-ARBA"/>
</dbReference>
<feature type="transmembrane region" description="Helical" evidence="7">
    <location>
        <begin position="20"/>
        <end position="39"/>
    </location>
</feature>
<evidence type="ECO:0000256" key="5">
    <source>
        <dbReference type="ARBA" id="ARBA00023242"/>
    </source>
</evidence>
<dbReference type="GO" id="GO:0002237">
    <property type="term" value="P:response to molecule of bacterial origin"/>
    <property type="evidence" value="ECO:0007669"/>
    <property type="project" value="UniProtKB-ARBA"/>
</dbReference>
<dbReference type="InterPro" id="IPR003657">
    <property type="entry name" value="WRKY_dom"/>
</dbReference>
<dbReference type="GO" id="GO:0042742">
    <property type="term" value="P:defense response to bacterium"/>
    <property type="evidence" value="ECO:0007669"/>
    <property type="project" value="UniProtKB-ARBA"/>
</dbReference>
<feature type="domain" description="WRKY" evidence="8">
    <location>
        <begin position="211"/>
        <end position="277"/>
    </location>
</feature>
<name>A0A4Y1R503_PRUDU</name>
<gene>
    <name evidence="9" type="ORF">Prudu_008808</name>
</gene>
<dbReference type="SUPFAM" id="SSF118290">
    <property type="entry name" value="WRKY DNA-binding domain"/>
    <property type="match status" value="1"/>
</dbReference>
<evidence type="ECO:0000313" key="9">
    <source>
        <dbReference type="EMBL" id="BBG99198.1"/>
    </source>
</evidence>
<dbReference type="Gene3D" id="2.20.25.80">
    <property type="entry name" value="WRKY domain"/>
    <property type="match status" value="1"/>
</dbReference>
<dbReference type="SMART" id="SM00774">
    <property type="entry name" value="WRKY"/>
    <property type="match status" value="1"/>
</dbReference>
<organism evidence="9">
    <name type="scientific">Prunus dulcis</name>
    <name type="common">Almond</name>
    <name type="synonym">Amygdalus dulcis</name>
    <dbReference type="NCBI Taxonomy" id="3755"/>
    <lineage>
        <taxon>Eukaryota</taxon>
        <taxon>Viridiplantae</taxon>
        <taxon>Streptophyta</taxon>
        <taxon>Embryophyta</taxon>
        <taxon>Tracheophyta</taxon>
        <taxon>Spermatophyta</taxon>
        <taxon>Magnoliopsida</taxon>
        <taxon>eudicotyledons</taxon>
        <taxon>Gunneridae</taxon>
        <taxon>Pentapetalae</taxon>
        <taxon>rosids</taxon>
        <taxon>fabids</taxon>
        <taxon>Rosales</taxon>
        <taxon>Rosaceae</taxon>
        <taxon>Amygdaloideae</taxon>
        <taxon>Amygdaleae</taxon>
        <taxon>Prunus</taxon>
    </lineage>
</organism>
<dbReference type="PANTHER" id="PTHR31429:SF3">
    <property type="entry name" value="WRKY TRANSCRIPTION FACTOR 40-RELATED"/>
    <property type="match status" value="1"/>
</dbReference>
<evidence type="ECO:0000259" key="8">
    <source>
        <dbReference type="PROSITE" id="PS50811"/>
    </source>
</evidence>
<accession>A0A4Y1R503</accession>
<evidence type="ECO:0000256" key="1">
    <source>
        <dbReference type="ARBA" id="ARBA00004123"/>
    </source>
</evidence>
<comment type="subcellular location">
    <subcellularLocation>
        <location evidence="1">Nucleus</location>
    </subcellularLocation>
</comment>
<dbReference type="GO" id="GO:0009751">
    <property type="term" value="P:response to salicylic acid"/>
    <property type="evidence" value="ECO:0007669"/>
    <property type="project" value="UniProtKB-ARBA"/>
</dbReference>
<dbReference type="InterPro" id="IPR036576">
    <property type="entry name" value="WRKY_dom_sf"/>
</dbReference>
<evidence type="ECO:0000256" key="4">
    <source>
        <dbReference type="ARBA" id="ARBA00023163"/>
    </source>
</evidence>
<dbReference type="GO" id="GO:0005634">
    <property type="term" value="C:nucleus"/>
    <property type="evidence" value="ECO:0007669"/>
    <property type="project" value="UniProtKB-SubCell"/>
</dbReference>
<feature type="region of interest" description="Disordered" evidence="6">
    <location>
        <begin position="140"/>
        <end position="193"/>
    </location>
</feature>
<sequence>MSFLSGSIYLLHPPKFTQLGQDFGGVFCLVILLFLLLLLQSQIQEKDMDYSSAAYDDTSLDLNTKPLRLFDDTPIKKEVHSKILIDFGRQLSANEESGALLEELQRVSAENKKLTEMLTVMGESYNALRSQLLDYMSKNPEKELSPISKKRKSESSNNNNTNTNSNNIINGAVNGNSESSSSDGESCKKPREETIKAKISRAYVRTEASDTTSLVVKDGYQWRKYGQKVTRDNPCPRAYFKCSFAPSCPVKKKVQRSVEDQSILVATYEGEHNHSHPSQIEATSGSNRCMTLGSVPCSTPLASSGPTITLDLTKSKSSADTKSIKTRTETPEVRKFLVEQMASSLTKDPDFTKALAAAISGRILQHNSY</sequence>